<keyword evidence="3" id="KW-0808">Transferase</keyword>
<evidence type="ECO:0000256" key="3">
    <source>
        <dbReference type="ARBA" id="ARBA00022679"/>
    </source>
</evidence>
<keyword evidence="2" id="KW-0328">Glycosyltransferase</keyword>
<dbReference type="AlphaFoldDB" id="A0A8S0WZ24"/>
<evidence type="ECO:0000313" key="5">
    <source>
        <dbReference type="EMBL" id="CAA7262408.1"/>
    </source>
</evidence>
<sequence length="493" mass="55442">MDIFKGEVIPDSFINQDGDPFLFQLYRRWNCSRVFSSRLSNGIGGEGDARYIKHHVQDWMFKILDGAVSTAEDWLGEQGCKAQRCITLDVVVPCYRVDLSILKTILSLQCSSSCTVMFIIIVDNPSSPHVFELQAKYSHRADVRIRVNNTNLGASASRNRGMGESAADWVHFLDDDVVPEVNLLVEAERVIQTHPSAAGFVGNTTFPRANTIFTTAVHLAGVTYFWDIATKIDDDVPWGVTANLIARRNIDRAIHFDLRYPKTGGGEDIDFCRSKRASSLEHGGHPNVKARKRVGQAAQDSVAGKSGVDSRHVLGGQTSRLQRFHYWSFGDGALIKQFPELTYYDFAPNSAELICICFLLGSAGGLCLQPDWMQTALKSTTVIVLVNILHDCFRHLIQHPERNAGLNSSLTGLLWVFAIIEGSLIRMFSELGRLRGMIAREEYVLLGRRFDWFAGRVGRGPIREERLNNFQRDILIMIAEYNHYQFYTGRSDE</sequence>
<dbReference type="EMBL" id="CACVBS010000036">
    <property type="protein sequence ID" value="CAA7262408.1"/>
    <property type="molecule type" value="Genomic_DNA"/>
</dbReference>
<name>A0A8S0WZ24_CYCAE</name>
<evidence type="ECO:0000256" key="2">
    <source>
        <dbReference type="ARBA" id="ARBA00022676"/>
    </source>
</evidence>
<evidence type="ECO:0000259" key="4">
    <source>
        <dbReference type="Pfam" id="PF00535"/>
    </source>
</evidence>
<keyword evidence="6" id="KW-1185">Reference proteome</keyword>
<feature type="domain" description="Glycosyltransferase 2-like" evidence="4">
    <location>
        <begin position="90"/>
        <end position="195"/>
    </location>
</feature>
<comment type="similarity">
    <text evidence="1">Belongs to the glycosyltransferase 2 family.</text>
</comment>
<dbReference type="Proteomes" id="UP000467700">
    <property type="component" value="Unassembled WGS sequence"/>
</dbReference>
<dbReference type="PANTHER" id="PTHR43179:SF12">
    <property type="entry name" value="GALACTOFURANOSYLTRANSFERASE GLFT2"/>
    <property type="match status" value="1"/>
</dbReference>
<reference evidence="5 6" key="1">
    <citation type="submission" date="2020-01" db="EMBL/GenBank/DDBJ databases">
        <authorList>
            <person name="Gupta K D."/>
        </authorList>
    </citation>
    <scope>NUCLEOTIDE SEQUENCE [LARGE SCALE GENOMIC DNA]</scope>
</reference>
<dbReference type="Pfam" id="PF00535">
    <property type="entry name" value="Glycos_transf_2"/>
    <property type="match status" value="1"/>
</dbReference>
<evidence type="ECO:0000256" key="1">
    <source>
        <dbReference type="ARBA" id="ARBA00006739"/>
    </source>
</evidence>
<protein>
    <recommendedName>
        <fullName evidence="4">Glycosyltransferase 2-like domain-containing protein</fullName>
    </recommendedName>
</protein>
<dbReference type="PANTHER" id="PTHR43179">
    <property type="entry name" value="RHAMNOSYLTRANSFERASE WBBL"/>
    <property type="match status" value="1"/>
</dbReference>
<dbReference type="Gene3D" id="3.90.550.10">
    <property type="entry name" value="Spore Coat Polysaccharide Biosynthesis Protein SpsA, Chain A"/>
    <property type="match status" value="1"/>
</dbReference>
<evidence type="ECO:0000313" key="6">
    <source>
        <dbReference type="Proteomes" id="UP000467700"/>
    </source>
</evidence>
<dbReference type="CDD" id="cd00761">
    <property type="entry name" value="Glyco_tranf_GTA_type"/>
    <property type="match status" value="1"/>
</dbReference>
<gene>
    <name evidence="5" type="ORF">AAE3_LOCUS4722</name>
</gene>
<proteinExistence type="inferred from homology"/>
<organism evidence="5 6">
    <name type="scientific">Cyclocybe aegerita</name>
    <name type="common">Black poplar mushroom</name>
    <name type="synonym">Agrocybe aegerita</name>
    <dbReference type="NCBI Taxonomy" id="1973307"/>
    <lineage>
        <taxon>Eukaryota</taxon>
        <taxon>Fungi</taxon>
        <taxon>Dikarya</taxon>
        <taxon>Basidiomycota</taxon>
        <taxon>Agaricomycotina</taxon>
        <taxon>Agaricomycetes</taxon>
        <taxon>Agaricomycetidae</taxon>
        <taxon>Agaricales</taxon>
        <taxon>Agaricineae</taxon>
        <taxon>Bolbitiaceae</taxon>
        <taxon>Cyclocybe</taxon>
    </lineage>
</organism>
<comment type="caution">
    <text evidence="5">The sequence shown here is derived from an EMBL/GenBank/DDBJ whole genome shotgun (WGS) entry which is preliminary data.</text>
</comment>
<accession>A0A8S0WZ24</accession>
<dbReference type="InterPro" id="IPR001173">
    <property type="entry name" value="Glyco_trans_2-like"/>
</dbReference>
<dbReference type="SUPFAM" id="SSF53448">
    <property type="entry name" value="Nucleotide-diphospho-sugar transferases"/>
    <property type="match status" value="1"/>
</dbReference>
<dbReference type="OrthoDB" id="331544at2759"/>
<dbReference type="InterPro" id="IPR029044">
    <property type="entry name" value="Nucleotide-diphossugar_trans"/>
</dbReference>
<dbReference type="GO" id="GO:0016757">
    <property type="term" value="F:glycosyltransferase activity"/>
    <property type="evidence" value="ECO:0007669"/>
    <property type="project" value="UniProtKB-KW"/>
</dbReference>